<dbReference type="SUPFAM" id="SSF51735">
    <property type="entry name" value="NAD(P)-binding Rossmann-fold domains"/>
    <property type="match status" value="1"/>
</dbReference>
<dbReference type="SUPFAM" id="SSF50129">
    <property type="entry name" value="GroES-like"/>
    <property type="match status" value="1"/>
</dbReference>
<dbReference type="PANTHER" id="PTHR48106:SF13">
    <property type="entry name" value="QUINONE OXIDOREDUCTASE-RELATED"/>
    <property type="match status" value="1"/>
</dbReference>
<keyword evidence="1" id="KW-0521">NADP</keyword>
<reference evidence="5 6" key="1">
    <citation type="journal article" date="2019" name="Int. J. Syst. Evol. Microbiol.">
        <title>The Global Catalogue of Microorganisms (GCM) 10K type strain sequencing project: providing services to taxonomists for standard genome sequencing and annotation.</title>
        <authorList>
            <consortium name="The Broad Institute Genomics Platform"/>
            <consortium name="The Broad Institute Genome Sequencing Center for Infectious Disease"/>
            <person name="Wu L."/>
            <person name="Ma J."/>
        </authorList>
    </citation>
    <scope>NUCLEOTIDE SEQUENCE [LARGE SCALE GENOMIC DNA]</scope>
    <source>
        <strain evidence="5 6">JCM 16014</strain>
    </source>
</reference>
<feature type="compositionally biased region" description="Basic residues" evidence="3">
    <location>
        <begin position="241"/>
        <end position="259"/>
    </location>
</feature>
<dbReference type="Gene3D" id="3.90.180.10">
    <property type="entry name" value="Medium-chain alcohol dehydrogenases, catalytic domain"/>
    <property type="match status" value="1"/>
</dbReference>
<feature type="region of interest" description="Disordered" evidence="3">
    <location>
        <begin position="219"/>
        <end position="260"/>
    </location>
</feature>
<gene>
    <name evidence="5" type="ORF">GCM10009839_85910</name>
</gene>
<name>A0ABN2VL87_9ACTN</name>
<feature type="region of interest" description="Disordered" evidence="3">
    <location>
        <begin position="295"/>
        <end position="317"/>
    </location>
</feature>
<dbReference type="InterPro" id="IPR036291">
    <property type="entry name" value="NAD(P)-bd_dom_sf"/>
</dbReference>
<proteinExistence type="predicted"/>
<keyword evidence="6" id="KW-1185">Reference proteome</keyword>
<protein>
    <recommendedName>
        <fullName evidence="4">Enoyl reductase (ER) domain-containing protein</fullName>
    </recommendedName>
</protein>
<dbReference type="InterPro" id="IPR002364">
    <property type="entry name" value="Quin_OxRdtase/zeta-crystal_CS"/>
</dbReference>
<evidence type="ECO:0000256" key="3">
    <source>
        <dbReference type="SAM" id="MobiDB-lite"/>
    </source>
</evidence>
<organism evidence="5 6">
    <name type="scientific">Catenulispora yoronensis</name>
    <dbReference type="NCBI Taxonomy" id="450799"/>
    <lineage>
        <taxon>Bacteria</taxon>
        <taxon>Bacillati</taxon>
        <taxon>Actinomycetota</taxon>
        <taxon>Actinomycetes</taxon>
        <taxon>Catenulisporales</taxon>
        <taxon>Catenulisporaceae</taxon>
        <taxon>Catenulispora</taxon>
    </lineage>
</organism>
<dbReference type="EMBL" id="BAAAQN010000083">
    <property type="protein sequence ID" value="GAA2061635.1"/>
    <property type="molecule type" value="Genomic_DNA"/>
</dbReference>
<dbReference type="SMART" id="SM00829">
    <property type="entry name" value="PKS_ER"/>
    <property type="match status" value="1"/>
</dbReference>
<dbReference type="InterPro" id="IPR020843">
    <property type="entry name" value="ER"/>
</dbReference>
<evidence type="ECO:0000256" key="1">
    <source>
        <dbReference type="ARBA" id="ARBA00022857"/>
    </source>
</evidence>
<dbReference type="Proteomes" id="UP001500751">
    <property type="component" value="Unassembled WGS sequence"/>
</dbReference>
<evidence type="ECO:0000259" key="4">
    <source>
        <dbReference type="SMART" id="SM00829"/>
    </source>
</evidence>
<accession>A0ABN2VL87</accession>
<evidence type="ECO:0000313" key="6">
    <source>
        <dbReference type="Proteomes" id="UP001500751"/>
    </source>
</evidence>
<comment type="caution">
    <text evidence="5">The sequence shown here is derived from an EMBL/GenBank/DDBJ whole genome shotgun (WGS) entry which is preliminary data.</text>
</comment>
<sequence length="351" mass="36989">MGLLIGDDAFRLVAGDGEQQFLLPAREVVEQLAFIARTSFCSTPCRDPALPPTVGRNFCGFAVGDRVAWVRVFGSYAEKIVLAADLAVPVPDDVPSDVAAALMMQGVTAHHFVTESAPLAAGETALVHSAAGGVGRMVTQLLKLRGVRVIGLVSREEKAAIAKDAGADEVLVSSDGDFVERVRALTDGAGVHAVFDGGGAATFWPSTEVLRRAGTLVYPGTAAGTHRGPVRQISRGQAAGRHQRPLPAGRRRTGPPRHRVAPDVREAAARPEPLTCLRSAPEQCLEEHRADPIPVPHRQDHHPAGRHGGCGHHADRRRAGAGGHAAVILVQSSKIPWGGGSFGEAHYFVIA</sequence>
<dbReference type="PANTHER" id="PTHR48106">
    <property type="entry name" value="QUINONE OXIDOREDUCTASE PIG3-RELATED"/>
    <property type="match status" value="1"/>
</dbReference>
<evidence type="ECO:0000256" key="2">
    <source>
        <dbReference type="ARBA" id="ARBA00023002"/>
    </source>
</evidence>
<evidence type="ECO:0000313" key="5">
    <source>
        <dbReference type="EMBL" id="GAA2061635.1"/>
    </source>
</evidence>
<dbReference type="Gene3D" id="3.40.50.720">
    <property type="entry name" value="NAD(P)-binding Rossmann-like Domain"/>
    <property type="match status" value="1"/>
</dbReference>
<dbReference type="Pfam" id="PF00107">
    <property type="entry name" value="ADH_zinc_N"/>
    <property type="match status" value="1"/>
</dbReference>
<feature type="domain" description="Enoyl reductase (ER)" evidence="4">
    <location>
        <begin position="33"/>
        <end position="242"/>
    </location>
</feature>
<dbReference type="InterPro" id="IPR013149">
    <property type="entry name" value="ADH-like_C"/>
</dbReference>
<dbReference type="PROSITE" id="PS01162">
    <property type="entry name" value="QOR_ZETA_CRYSTAL"/>
    <property type="match status" value="1"/>
</dbReference>
<keyword evidence="2" id="KW-0560">Oxidoreductase</keyword>
<dbReference type="InterPro" id="IPR011032">
    <property type="entry name" value="GroES-like_sf"/>
</dbReference>